<dbReference type="InterPro" id="IPR008889">
    <property type="entry name" value="VQ"/>
</dbReference>
<protein>
    <recommendedName>
        <fullName evidence="2">VQ domain-containing protein</fullName>
    </recommendedName>
</protein>
<evidence type="ECO:0000313" key="3">
    <source>
        <dbReference type="EMBL" id="KAB5574099.1"/>
    </source>
</evidence>
<dbReference type="AlphaFoldDB" id="A0A5N5P3N9"/>
<feature type="domain" description="VQ" evidence="2">
    <location>
        <begin position="191"/>
        <end position="217"/>
    </location>
</feature>
<comment type="caution">
    <text evidence="3">The sequence shown here is derived from an EMBL/GenBank/DDBJ whole genome shotgun (WGS) entry which is preliminary data.</text>
</comment>
<dbReference type="InterPro" id="IPR039609">
    <property type="entry name" value="VQ_15/22"/>
</dbReference>
<dbReference type="Proteomes" id="UP000326939">
    <property type="component" value="Chromosome 1"/>
</dbReference>
<evidence type="ECO:0000256" key="1">
    <source>
        <dbReference type="SAM" id="MobiDB-lite"/>
    </source>
</evidence>
<sequence length="335" mass="36930">MFSTCHSCRRLIQQCLRLNDYIQHNNAGYKTVSKRDCFDFSKQRATYLIDEEEINKGEVVAQDWTSRNSCCFQETTLTSALVAKPVYLPRTSQDLIQCQTEFKITIEAAGSDTMASSSSDWAQLYEQADFHGQAPVPSIGFSDATSVATSGSSDIINPSSSITSSTGDQTLTPKGCGSKPIRRRSRASKKAPTTLLNASSANFRALVQQFTGCSSPPNSFGIQKGPINLNFGLGSAQNRNYATAEMAPFDSIYYHGQSQMQERQQPTENAQQLPQYQGSLDHLPDRNAYFSMSSDLGPSLDRPADDGLFNMDDIALQELAKESFSDENMNNIDCF</sequence>
<dbReference type="Pfam" id="PF05678">
    <property type="entry name" value="VQ"/>
    <property type="match status" value="1"/>
</dbReference>
<name>A0A5N5P3N9_9ROSI</name>
<feature type="compositionally biased region" description="Low complexity" evidence="1">
    <location>
        <begin position="152"/>
        <end position="166"/>
    </location>
</feature>
<feature type="compositionally biased region" description="Basic residues" evidence="1">
    <location>
        <begin position="180"/>
        <end position="189"/>
    </location>
</feature>
<dbReference type="EMBL" id="VDCV01000001">
    <property type="protein sequence ID" value="KAB5574099.1"/>
    <property type="molecule type" value="Genomic_DNA"/>
</dbReference>
<gene>
    <name evidence="3" type="ORF">DKX38_001293</name>
</gene>
<dbReference type="PANTHER" id="PTHR33179">
    <property type="entry name" value="VQ MOTIF-CONTAINING PROTEIN"/>
    <property type="match status" value="1"/>
</dbReference>
<evidence type="ECO:0000313" key="4">
    <source>
        <dbReference type="Proteomes" id="UP000326939"/>
    </source>
</evidence>
<reference evidence="4" key="1">
    <citation type="journal article" date="2019" name="Gigascience">
        <title>De novo genome assembly of the endangered Acer yangbiense, a plant species with extremely small populations endemic to Yunnan Province, China.</title>
        <authorList>
            <person name="Yang J."/>
            <person name="Wariss H.M."/>
            <person name="Tao L."/>
            <person name="Zhang R."/>
            <person name="Yun Q."/>
            <person name="Hollingsworth P."/>
            <person name="Dao Z."/>
            <person name="Luo G."/>
            <person name="Guo H."/>
            <person name="Ma Y."/>
            <person name="Sun W."/>
        </authorList>
    </citation>
    <scope>NUCLEOTIDE SEQUENCE [LARGE SCALE GENOMIC DNA]</scope>
    <source>
        <strain evidence="4">cv. br00</strain>
    </source>
</reference>
<evidence type="ECO:0000259" key="2">
    <source>
        <dbReference type="Pfam" id="PF05678"/>
    </source>
</evidence>
<dbReference type="PANTHER" id="PTHR33179:SF39">
    <property type="entry name" value="VQ MOTIF PROTEIN"/>
    <property type="match status" value="1"/>
</dbReference>
<keyword evidence="4" id="KW-1185">Reference proteome</keyword>
<proteinExistence type="predicted"/>
<accession>A0A5N5P3N9</accession>
<organism evidence="3 4">
    <name type="scientific">Salix brachista</name>
    <dbReference type="NCBI Taxonomy" id="2182728"/>
    <lineage>
        <taxon>Eukaryota</taxon>
        <taxon>Viridiplantae</taxon>
        <taxon>Streptophyta</taxon>
        <taxon>Embryophyta</taxon>
        <taxon>Tracheophyta</taxon>
        <taxon>Spermatophyta</taxon>
        <taxon>Magnoliopsida</taxon>
        <taxon>eudicotyledons</taxon>
        <taxon>Gunneridae</taxon>
        <taxon>Pentapetalae</taxon>
        <taxon>rosids</taxon>
        <taxon>fabids</taxon>
        <taxon>Malpighiales</taxon>
        <taxon>Salicaceae</taxon>
        <taxon>Saliceae</taxon>
        <taxon>Salix</taxon>
    </lineage>
</organism>
<feature type="region of interest" description="Disordered" evidence="1">
    <location>
        <begin position="152"/>
        <end position="192"/>
    </location>
</feature>